<feature type="domain" description="NADH:quinone oxidoreductase/Mrp antiporter transmembrane" evidence="9">
    <location>
        <begin position="130"/>
        <end position="420"/>
    </location>
</feature>
<dbReference type="InterPro" id="IPR001750">
    <property type="entry name" value="ND/Mrp_TM"/>
</dbReference>
<feature type="transmembrane region" description="Helical" evidence="8">
    <location>
        <begin position="85"/>
        <end position="105"/>
    </location>
</feature>
<reference evidence="11" key="1">
    <citation type="journal article" date="2019" name="Int. J. Syst. Evol. Microbiol.">
        <title>The Global Catalogue of Microorganisms (GCM) 10K type strain sequencing project: providing services to taxonomists for standard genome sequencing and annotation.</title>
        <authorList>
            <consortium name="The Broad Institute Genomics Platform"/>
            <consortium name="The Broad Institute Genome Sequencing Center for Infectious Disease"/>
            <person name="Wu L."/>
            <person name="Ma J."/>
        </authorList>
    </citation>
    <scope>NUCLEOTIDE SEQUENCE [LARGE SCALE GENOMIC DNA]</scope>
    <source>
        <strain evidence="11">JCM 17688</strain>
    </source>
</reference>
<keyword evidence="6 8" id="KW-0472">Membrane</keyword>
<feature type="transmembrane region" description="Helical" evidence="8">
    <location>
        <begin position="660"/>
        <end position="678"/>
    </location>
</feature>
<dbReference type="PANTHER" id="PTHR42682:SF3">
    <property type="entry name" value="FORMATE HYDROGENLYASE SUBUNIT 3-RELATED"/>
    <property type="match status" value="1"/>
</dbReference>
<evidence type="ECO:0000256" key="3">
    <source>
        <dbReference type="ARBA" id="ARBA00022692"/>
    </source>
</evidence>
<sequence>MIAAALITFALTAVVSWSAGSRAGAAGTIVSALTWTGNAAGAAIMAWAGARALAGRVETVTLPMQVTGGLPGGAAHLQVDRISGLFAVIAFGIAVPVLAAAAAAGDRARGRLPSAAALLLAAVELILTSAHFFVFLFGWELLTFAFYLLAGFDRDLPGRSRASLVTVVFGKSSGAALLLGGLLLAAHTHTLDIAGWHAAAGSGVAALAFALLLVGFGAKVGLIPGEVWLPEGYPAAPGPVRALMAGVAVNVGFYGMWRTLAVLGAPPTWLVCAVLVIAGATAVLGIAQAASAPTLTGLIAWSSVENAGLITAGYGAALVGAAAHDVRLTALGLTAATVQVCSHALGKSLVFVATSAVEQTYQTVVLDRLGGVTRRLPWAGWGLIVGSFTLAGLPLTAGFAAEWLTLESLIQQFRITSLATQLCVAATAALVALTIGVAGLTFVRVVALTAMGPTRMDQPTPQPVPARIDRRPAYRIGIVLLVVGCLGLAAAAPLEIRAIAAGLRPLVGGAPLGALAGPWVLQPVFSGFSALSPTWLWVVLPALTVVIGLGAVALSRGRLLRVRRVAPWSSASPGVHRGVGYTSSAYVNPIRRVLSTVLLTRVTIRRLPPGRGDEDAAPRFDVRVRVVEVVERYLYRPAIAVVLRAAGTARRMQSGRLDAYMAYMLVALLAVLTLVIVVS</sequence>
<feature type="transmembrane region" description="Helical" evidence="8">
    <location>
        <begin position="472"/>
        <end position="494"/>
    </location>
</feature>
<evidence type="ECO:0000256" key="5">
    <source>
        <dbReference type="ARBA" id="ARBA00023002"/>
    </source>
</evidence>
<comment type="subcellular location">
    <subcellularLocation>
        <location evidence="1">Cell membrane</location>
        <topology evidence="1">Multi-pass membrane protein</topology>
    </subcellularLocation>
    <subcellularLocation>
        <location evidence="7">Membrane</location>
        <topology evidence="7">Multi-pass membrane protein</topology>
    </subcellularLocation>
</comment>
<feature type="transmembrane region" description="Helical" evidence="8">
    <location>
        <begin position="117"/>
        <end position="150"/>
    </location>
</feature>
<dbReference type="PANTHER" id="PTHR42682">
    <property type="entry name" value="HYDROGENASE-4 COMPONENT F"/>
    <property type="match status" value="1"/>
</dbReference>
<evidence type="ECO:0000256" key="8">
    <source>
        <dbReference type="SAM" id="Phobius"/>
    </source>
</evidence>
<feature type="transmembrane region" description="Helical" evidence="8">
    <location>
        <begin position="378"/>
        <end position="401"/>
    </location>
</feature>
<protein>
    <submittedName>
        <fullName evidence="10">Hydrogenase 4 subunit B</fullName>
    </submittedName>
</protein>
<dbReference type="InterPro" id="IPR052175">
    <property type="entry name" value="ComplexI-like_HydComp"/>
</dbReference>
<feature type="transmembrane region" description="Helical" evidence="8">
    <location>
        <begin position="162"/>
        <end position="186"/>
    </location>
</feature>
<dbReference type="RefSeq" id="WP_344995390.1">
    <property type="nucleotide sequence ID" value="NZ_BAABFR010000030.1"/>
</dbReference>
<name>A0ABP8JLM3_9ACTN</name>
<feature type="transmembrane region" description="Helical" evidence="8">
    <location>
        <begin position="238"/>
        <end position="257"/>
    </location>
</feature>
<evidence type="ECO:0000256" key="4">
    <source>
        <dbReference type="ARBA" id="ARBA00022989"/>
    </source>
</evidence>
<evidence type="ECO:0000256" key="2">
    <source>
        <dbReference type="ARBA" id="ARBA00022475"/>
    </source>
</evidence>
<feature type="transmembrane region" description="Helical" evidence="8">
    <location>
        <begin position="422"/>
        <end position="452"/>
    </location>
</feature>
<keyword evidence="11" id="KW-1185">Reference proteome</keyword>
<keyword evidence="2" id="KW-1003">Cell membrane</keyword>
<dbReference type="EMBL" id="BAABFR010000030">
    <property type="protein sequence ID" value="GAA4392805.1"/>
    <property type="molecule type" value="Genomic_DNA"/>
</dbReference>
<proteinExistence type="predicted"/>
<feature type="transmembrane region" description="Helical" evidence="8">
    <location>
        <begin position="534"/>
        <end position="554"/>
    </location>
</feature>
<evidence type="ECO:0000259" key="9">
    <source>
        <dbReference type="Pfam" id="PF00361"/>
    </source>
</evidence>
<feature type="transmembrane region" description="Helical" evidence="8">
    <location>
        <begin position="198"/>
        <end position="218"/>
    </location>
</feature>
<keyword evidence="4 8" id="KW-1133">Transmembrane helix</keyword>
<keyword evidence="3 7" id="KW-0812">Transmembrane</keyword>
<accession>A0ABP8JLM3</accession>
<evidence type="ECO:0000313" key="11">
    <source>
        <dbReference type="Proteomes" id="UP001500635"/>
    </source>
</evidence>
<dbReference type="Pfam" id="PF00361">
    <property type="entry name" value="Proton_antipo_M"/>
    <property type="match status" value="1"/>
</dbReference>
<evidence type="ECO:0000256" key="7">
    <source>
        <dbReference type="RuleBase" id="RU000320"/>
    </source>
</evidence>
<evidence type="ECO:0000256" key="6">
    <source>
        <dbReference type="ARBA" id="ARBA00023136"/>
    </source>
</evidence>
<evidence type="ECO:0000313" key="10">
    <source>
        <dbReference type="EMBL" id="GAA4392805.1"/>
    </source>
</evidence>
<evidence type="ECO:0000256" key="1">
    <source>
        <dbReference type="ARBA" id="ARBA00004651"/>
    </source>
</evidence>
<comment type="caution">
    <text evidence="10">The sequence shown here is derived from an EMBL/GenBank/DDBJ whole genome shotgun (WGS) entry which is preliminary data.</text>
</comment>
<organism evidence="10 11">
    <name type="scientific">Tsukamurella soli</name>
    <dbReference type="NCBI Taxonomy" id="644556"/>
    <lineage>
        <taxon>Bacteria</taxon>
        <taxon>Bacillati</taxon>
        <taxon>Actinomycetota</taxon>
        <taxon>Actinomycetes</taxon>
        <taxon>Mycobacteriales</taxon>
        <taxon>Tsukamurellaceae</taxon>
        <taxon>Tsukamurella</taxon>
    </lineage>
</organism>
<gene>
    <name evidence="10" type="primary">hyfB</name>
    <name evidence="10" type="ORF">GCM10023147_22930</name>
</gene>
<keyword evidence="5" id="KW-0560">Oxidoreductase</keyword>
<dbReference type="Proteomes" id="UP001500635">
    <property type="component" value="Unassembled WGS sequence"/>
</dbReference>
<feature type="transmembrane region" description="Helical" evidence="8">
    <location>
        <begin position="269"/>
        <end position="290"/>
    </location>
</feature>